<evidence type="ECO:0000313" key="2">
    <source>
        <dbReference type="EMBL" id="RHZ86421.1"/>
    </source>
</evidence>
<evidence type="ECO:0000256" key="1">
    <source>
        <dbReference type="SAM" id="Phobius"/>
    </source>
</evidence>
<proteinExistence type="predicted"/>
<keyword evidence="1" id="KW-0472">Membrane</keyword>
<gene>
    <name evidence="2" type="ORF">Glove_51g55</name>
</gene>
<dbReference type="AlphaFoldDB" id="A0A397JEF0"/>
<feature type="transmembrane region" description="Helical" evidence="1">
    <location>
        <begin position="133"/>
        <end position="152"/>
    </location>
</feature>
<dbReference type="OrthoDB" id="432528at2759"/>
<protein>
    <submittedName>
        <fullName evidence="2">Uncharacterized protein</fullName>
    </submittedName>
</protein>
<keyword evidence="3" id="KW-1185">Reference proteome</keyword>
<keyword evidence="1" id="KW-0812">Transmembrane</keyword>
<dbReference type="Proteomes" id="UP000266861">
    <property type="component" value="Unassembled WGS sequence"/>
</dbReference>
<sequence length="163" mass="18457">MTWRTLDIAKNLPSLSSDYSASILQNGISVYIGGQEDTGLTYHPLVKMKNIIFNSKNVTGVDVEGRIRFSSQEMDVLLRIIIFGRVYVDTLRFNSKMYLYDITNDTWITNFNPPIPIPSIPPVPIPSIPPIPLISPIQILAFVLVLILAQVLKKHLQETHYTF</sequence>
<evidence type="ECO:0000313" key="3">
    <source>
        <dbReference type="Proteomes" id="UP000266861"/>
    </source>
</evidence>
<comment type="caution">
    <text evidence="2">The sequence shown here is derived from an EMBL/GenBank/DDBJ whole genome shotgun (WGS) entry which is preliminary data.</text>
</comment>
<reference evidence="2 3" key="1">
    <citation type="submission" date="2018-08" db="EMBL/GenBank/DDBJ databases">
        <title>Genome and evolution of the arbuscular mycorrhizal fungus Diversispora epigaea (formerly Glomus versiforme) and its bacterial endosymbionts.</title>
        <authorList>
            <person name="Sun X."/>
            <person name="Fei Z."/>
            <person name="Harrison M."/>
        </authorList>
    </citation>
    <scope>NUCLEOTIDE SEQUENCE [LARGE SCALE GENOMIC DNA]</scope>
    <source>
        <strain evidence="2 3">IT104</strain>
    </source>
</reference>
<keyword evidence="1" id="KW-1133">Transmembrane helix</keyword>
<accession>A0A397JEF0</accession>
<organism evidence="2 3">
    <name type="scientific">Diversispora epigaea</name>
    <dbReference type="NCBI Taxonomy" id="1348612"/>
    <lineage>
        <taxon>Eukaryota</taxon>
        <taxon>Fungi</taxon>
        <taxon>Fungi incertae sedis</taxon>
        <taxon>Mucoromycota</taxon>
        <taxon>Glomeromycotina</taxon>
        <taxon>Glomeromycetes</taxon>
        <taxon>Diversisporales</taxon>
        <taxon>Diversisporaceae</taxon>
        <taxon>Diversispora</taxon>
    </lineage>
</organism>
<dbReference type="EMBL" id="PQFF01000048">
    <property type="protein sequence ID" value="RHZ86421.1"/>
    <property type="molecule type" value="Genomic_DNA"/>
</dbReference>
<name>A0A397JEF0_9GLOM</name>